<proteinExistence type="predicted"/>
<organism evidence="2 3">
    <name type="scientific">Lithocarpus litseifolius</name>
    <dbReference type="NCBI Taxonomy" id="425828"/>
    <lineage>
        <taxon>Eukaryota</taxon>
        <taxon>Viridiplantae</taxon>
        <taxon>Streptophyta</taxon>
        <taxon>Embryophyta</taxon>
        <taxon>Tracheophyta</taxon>
        <taxon>Spermatophyta</taxon>
        <taxon>Magnoliopsida</taxon>
        <taxon>eudicotyledons</taxon>
        <taxon>Gunneridae</taxon>
        <taxon>Pentapetalae</taxon>
        <taxon>rosids</taxon>
        <taxon>fabids</taxon>
        <taxon>Fagales</taxon>
        <taxon>Fagaceae</taxon>
        <taxon>Lithocarpus</taxon>
    </lineage>
</organism>
<dbReference type="GO" id="GO:0042393">
    <property type="term" value="F:histone binding"/>
    <property type="evidence" value="ECO:0007669"/>
    <property type="project" value="TreeGrafter"/>
</dbReference>
<evidence type="ECO:0000313" key="3">
    <source>
        <dbReference type="Proteomes" id="UP001459277"/>
    </source>
</evidence>
<feature type="compositionally biased region" description="Polar residues" evidence="1">
    <location>
        <begin position="224"/>
        <end position="238"/>
    </location>
</feature>
<feature type="region of interest" description="Disordered" evidence="1">
    <location>
        <begin position="219"/>
        <end position="250"/>
    </location>
</feature>
<dbReference type="EMBL" id="JAZDWU010000009">
    <property type="protein sequence ID" value="KAK9992257.1"/>
    <property type="molecule type" value="Genomic_DNA"/>
</dbReference>
<dbReference type="GO" id="GO:0000796">
    <property type="term" value="C:condensin complex"/>
    <property type="evidence" value="ECO:0007669"/>
    <property type="project" value="TreeGrafter"/>
</dbReference>
<feature type="compositionally biased region" description="Basic residues" evidence="1">
    <location>
        <begin position="239"/>
        <end position="250"/>
    </location>
</feature>
<dbReference type="GO" id="GO:0010032">
    <property type="term" value="P:meiotic chromosome condensation"/>
    <property type="evidence" value="ECO:0007669"/>
    <property type="project" value="TreeGrafter"/>
</dbReference>
<comment type="caution">
    <text evidence="2">The sequence shown here is derived from an EMBL/GenBank/DDBJ whole genome shotgun (WGS) entry which is preliminary data.</text>
</comment>
<name>A0AAW2C3V9_9ROSI</name>
<evidence type="ECO:0000256" key="1">
    <source>
        <dbReference type="SAM" id="MobiDB-lite"/>
    </source>
</evidence>
<evidence type="ECO:0000313" key="2">
    <source>
        <dbReference type="EMBL" id="KAK9992257.1"/>
    </source>
</evidence>
<dbReference type="Proteomes" id="UP001459277">
    <property type="component" value="Unassembled WGS sequence"/>
</dbReference>
<dbReference type="GO" id="GO:0007076">
    <property type="term" value="P:mitotic chromosome condensation"/>
    <property type="evidence" value="ECO:0007669"/>
    <property type="project" value="InterPro"/>
</dbReference>
<dbReference type="PANTHER" id="PTHR14222:SF1">
    <property type="entry name" value="CONDENSIN-2 COMPLEX SUBUNIT D3"/>
    <property type="match status" value="1"/>
</dbReference>
<dbReference type="InterPro" id="IPR026971">
    <property type="entry name" value="CND1/NCAPD3"/>
</dbReference>
<reference evidence="2 3" key="1">
    <citation type="submission" date="2024-01" db="EMBL/GenBank/DDBJ databases">
        <title>A telomere-to-telomere, gap-free genome of sweet tea (Lithocarpus litseifolius).</title>
        <authorList>
            <person name="Zhou J."/>
        </authorList>
    </citation>
    <scope>NUCLEOTIDE SEQUENCE [LARGE SCALE GENOMIC DNA]</scope>
    <source>
        <strain evidence="2">Zhou-2022a</strain>
        <tissue evidence="2">Leaf</tissue>
    </source>
</reference>
<keyword evidence="3" id="KW-1185">Reference proteome</keyword>
<dbReference type="PANTHER" id="PTHR14222">
    <property type="entry name" value="CONDENSIN"/>
    <property type="match status" value="1"/>
</dbReference>
<protein>
    <submittedName>
        <fullName evidence="2">Uncharacterized protein</fullName>
    </submittedName>
</protein>
<dbReference type="GO" id="GO:0000779">
    <property type="term" value="C:condensed chromosome, centromeric region"/>
    <property type="evidence" value="ECO:0007669"/>
    <property type="project" value="TreeGrafter"/>
</dbReference>
<accession>A0AAW2C3V9</accession>
<gene>
    <name evidence="2" type="ORF">SO802_027242</name>
</gene>
<sequence length="250" mass="28534">MHVSCRVLNDLKYNVYAVKAPLLVHNSFLEAIFILNDCRAHIGDANSQGSQVESQLFTFRTISNVSTELTPEPAADLAHNLLKRIEEFHMHSTEINAHVKALRTLCKQKASNPEEADTFVMRWELEKSDCAALRNNLVVMMADFCVWYTALVDWEKADNYIALKIIAGSLVEYLRILLKDYKNENDDILVADKQFQKELIYDMEKYEFSKGKIKAVAKMRKSSSDQSPNVSKVASGKHTQNKFSHKSKDN</sequence>
<dbReference type="AlphaFoldDB" id="A0AAW2C3V9"/>